<accession>A0A433JGY2</accession>
<organism evidence="7 8">
    <name type="scientific">Legionella septentrionalis</name>
    <dbReference type="NCBI Taxonomy" id="2498109"/>
    <lineage>
        <taxon>Bacteria</taxon>
        <taxon>Pseudomonadati</taxon>
        <taxon>Pseudomonadota</taxon>
        <taxon>Gammaproteobacteria</taxon>
        <taxon>Legionellales</taxon>
        <taxon>Legionellaceae</taxon>
        <taxon>Legionella</taxon>
    </lineage>
</organism>
<keyword evidence="8" id="KW-1185">Reference proteome</keyword>
<dbReference type="SUPFAM" id="SSF56176">
    <property type="entry name" value="FAD-binding/transporter-associated domain-like"/>
    <property type="match status" value="1"/>
</dbReference>
<dbReference type="InterPro" id="IPR016164">
    <property type="entry name" value="FAD-linked_Oxase-like_C"/>
</dbReference>
<dbReference type="InterPro" id="IPR015345">
    <property type="entry name" value="Cytokinin_DH_FAD/cytokin-bd"/>
</dbReference>
<dbReference type="GO" id="GO:0071949">
    <property type="term" value="F:FAD binding"/>
    <property type="evidence" value="ECO:0007669"/>
    <property type="project" value="InterPro"/>
</dbReference>
<dbReference type="GO" id="GO:0009690">
    <property type="term" value="P:cytokinin metabolic process"/>
    <property type="evidence" value="ECO:0007669"/>
    <property type="project" value="InterPro"/>
</dbReference>
<dbReference type="PANTHER" id="PTHR13878">
    <property type="entry name" value="GULONOLACTONE OXIDASE"/>
    <property type="match status" value="1"/>
</dbReference>
<dbReference type="PANTHER" id="PTHR13878:SF53">
    <property type="entry name" value="CYTOKININ DEHYDROGENASE 6"/>
    <property type="match status" value="1"/>
</dbReference>
<reference evidence="7 8" key="1">
    <citation type="submission" date="2018-12" db="EMBL/GenBank/DDBJ databases">
        <title>Legionella sp,whole genome shotgun sequence.</title>
        <authorList>
            <person name="Wu H."/>
        </authorList>
    </citation>
    <scope>NUCLEOTIDE SEQUENCE [LARGE SCALE GENOMIC DNA]</scope>
    <source>
        <strain evidence="8">km714</strain>
    </source>
</reference>
<dbReference type="Gene3D" id="3.40.462.10">
    <property type="entry name" value="FAD-linked oxidases, C-terminal domain"/>
    <property type="match status" value="1"/>
</dbReference>
<dbReference type="InterPro" id="IPR016166">
    <property type="entry name" value="FAD-bd_PCMH"/>
</dbReference>
<sequence length="450" mass="50802">MQPMQWSIQKIKQCEEETGQALLSDKSTLAVFNHDFSGLVSGEATAVFKPRNLTALQRFLNFSHRHKLPLTIRANGLSQSGQSLAPKGAISVDISQLNPVVQWQGDELTAGCSASFNDIAVKSLERNKLPQVYPYNMNLTAGGVLSVGGIGSSTFKKGVVSAHIDALNVITAAGELLACSPHNHKDLFNAALAGAGLFGIIYDAKIKLRTCKPHVTTYTLLYDDYTSWIADQFQLKSYCDYLEAFITVQNKEKKKFTCNTIIGIEHDNEPVDATFLNMLRHRQVAESSTKTLSEYMHRHDRRLNLMKETGNWQELHPWYECYIDSNLLMANLNKILEILSPDLGDLYHIFPVAPIKPPYFMLPNQEKIVTFNVLTPGLKKENAEKAIKSILKVDEILLRLGGKRYISGWFNATKDGGYWARHYEDYLQERQNTKAKYDPHHIFRSCLFPE</sequence>
<dbReference type="PROSITE" id="PS51387">
    <property type="entry name" value="FAD_PCMH"/>
    <property type="match status" value="1"/>
</dbReference>
<dbReference type="InterPro" id="IPR036318">
    <property type="entry name" value="FAD-bd_PCMH-like_sf"/>
</dbReference>
<dbReference type="InterPro" id="IPR006094">
    <property type="entry name" value="Oxid_FAD_bind_N"/>
</dbReference>
<protein>
    <submittedName>
        <fullName evidence="7">FAD-binding protein</fullName>
    </submittedName>
</protein>
<dbReference type="Pfam" id="PF09265">
    <property type="entry name" value="Cytokin-bind"/>
    <property type="match status" value="1"/>
</dbReference>
<dbReference type="Gene3D" id="3.30.465.10">
    <property type="match status" value="1"/>
</dbReference>
<evidence type="ECO:0000256" key="1">
    <source>
        <dbReference type="ARBA" id="ARBA00001974"/>
    </source>
</evidence>
<dbReference type="InterPro" id="IPR016169">
    <property type="entry name" value="FAD-bd_PCMH_sub2"/>
</dbReference>
<dbReference type="EMBL" id="RZGR01000044">
    <property type="protein sequence ID" value="RUQ81000.1"/>
    <property type="molecule type" value="Genomic_DNA"/>
</dbReference>
<dbReference type="InterPro" id="IPR016170">
    <property type="entry name" value="Cytok_DH_C_sf"/>
</dbReference>
<dbReference type="InterPro" id="IPR016167">
    <property type="entry name" value="FAD-bd_PCMH_sub1"/>
</dbReference>
<evidence type="ECO:0000256" key="3">
    <source>
        <dbReference type="ARBA" id="ARBA00022630"/>
    </source>
</evidence>
<name>A0A433JGY2_9GAMM</name>
<evidence type="ECO:0000313" key="7">
    <source>
        <dbReference type="EMBL" id="RUQ81000.1"/>
    </source>
</evidence>
<evidence type="ECO:0000313" key="8">
    <source>
        <dbReference type="Proteomes" id="UP000288012"/>
    </source>
</evidence>
<feature type="domain" description="FAD-binding PCMH-type" evidence="6">
    <location>
        <begin position="40"/>
        <end position="211"/>
    </location>
</feature>
<dbReference type="InterPro" id="IPR050432">
    <property type="entry name" value="FAD-linked_Oxidoreductases_BP"/>
</dbReference>
<dbReference type="Proteomes" id="UP000288012">
    <property type="component" value="Unassembled WGS sequence"/>
</dbReference>
<dbReference type="Gene3D" id="3.30.43.10">
    <property type="entry name" value="Uridine Diphospho-n-acetylenolpyruvylglucosamine Reductase, domain 2"/>
    <property type="match status" value="1"/>
</dbReference>
<keyword evidence="5" id="KW-0560">Oxidoreductase</keyword>
<dbReference type="RefSeq" id="WP_127111544.1">
    <property type="nucleotide sequence ID" value="NZ_RZGR01000044.1"/>
</dbReference>
<comment type="similarity">
    <text evidence="2">Belongs to the oxygen-dependent FAD-linked oxidoreductase family.</text>
</comment>
<dbReference type="Pfam" id="PF01565">
    <property type="entry name" value="FAD_binding_4"/>
    <property type="match status" value="1"/>
</dbReference>
<gene>
    <name evidence="7" type="ORF">EKM59_10965</name>
</gene>
<dbReference type="AlphaFoldDB" id="A0A433JGY2"/>
<evidence type="ECO:0000259" key="6">
    <source>
        <dbReference type="PROSITE" id="PS51387"/>
    </source>
</evidence>
<comment type="caution">
    <text evidence="7">The sequence shown here is derived from an EMBL/GenBank/DDBJ whole genome shotgun (WGS) entry which is preliminary data.</text>
</comment>
<comment type="cofactor">
    <cofactor evidence="1">
        <name>FAD</name>
        <dbReference type="ChEBI" id="CHEBI:57692"/>
    </cofactor>
</comment>
<proteinExistence type="inferred from homology"/>
<dbReference type="SUPFAM" id="SSF55103">
    <property type="entry name" value="FAD-linked oxidases, C-terminal domain"/>
    <property type="match status" value="1"/>
</dbReference>
<dbReference type="GO" id="GO:0019139">
    <property type="term" value="F:cytokinin dehydrogenase activity"/>
    <property type="evidence" value="ECO:0007669"/>
    <property type="project" value="InterPro"/>
</dbReference>
<keyword evidence="3" id="KW-0285">Flavoprotein</keyword>
<evidence type="ECO:0000256" key="5">
    <source>
        <dbReference type="ARBA" id="ARBA00023002"/>
    </source>
</evidence>
<evidence type="ECO:0000256" key="2">
    <source>
        <dbReference type="ARBA" id="ARBA00005466"/>
    </source>
</evidence>
<evidence type="ECO:0000256" key="4">
    <source>
        <dbReference type="ARBA" id="ARBA00022827"/>
    </source>
</evidence>
<keyword evidence="4" id="KW-0274">FAD</keyword>